<feature type="transmembrane region" description="Helical" evidence="1">
    <location>
        <begin position="7"/>
        <end position="26"/>
    </location>
</feature>
<name>A0AA86J2X0_9BURK</name>
<organism evidence="2 3">
    <name type="scientific">Limnobacter thiooxidans</name>
    <dbReference type="NCBI Taxonomy" id="131080"/>
    <lineage>
        <taxon>Bacteria</taxon>
        <taxon>Pseudomonadati</taxon>
        <taxon>Pseudomonadota</taxon>
        <taxon>Betaproteobacteria</taxon>
        <taxon>Burkholderiales</taxon>
        <taxon>Burkholderiaceae</taxon>
        <taxon>Limnobacter</taxon>
    </lineage>
</organism>
<accession>A0AA86J2X0</accession>
<proteinExistence type="predicted"/>
<dbReference type="EMBL" id="AP028947">
    <property type="protein sequence ID" value="BET26064.1"/>
    <property type="molecule type" value="Genomic_DNA"/>
</dbReference>
<keyword evidence="1" id="KW-0472">Membrane</keyword>
<protein>
    <submittedName>
        <fullName evidence="2">Uncharacterized protein</fullName>
    </submittedName>
</protein>
<dbReference type="Proteomes" id="UP001329151">
    <property type="component" value="Chromosome"/>
</dbReference>
<dbReference type="KEGG" id="lto:RGQ30_15650"/>
<keyword evidence="1" id="KW-0812">Transmembrane</keyword>
<gene>
    <name evidence="2" type="ORF">RGQ30_15650</name>
</gene>
<feature type="transmembrane region" description="Helical" evidence="1">
    <location>
        <begin position="38"/>
        <end position="57"/>
    </location>
</feature>
<reference evidence="2 3" key="1">
    <citation type="submission" date="2023-10" db="EMBL/GenBank/DDBJ databases">
        <title>Complete Genome Sequence of Limnobacter thiooxidans CS-K2T, Isolated from freshwater lake sediments in Bavaria, Germany.</title>
        <authorList>
            <person name="Naruki M."/>
            <person name="Watanabe A."/>
            <person name="Warashina T."/>
            <person name="Morita T."/>
            <person name="Arakawa K."/>
        </authorList>
    </citation>
    <scope>NUCLEOTIDE SEQUENCE [LARGE SCALE GENOMIC DNA]</scope>
    <source>
        <strain evidence="2 3">CS-K2</strain>
    </source>
</reference>
<keyword evidence="1" id="KW-1133">Transmembrane helix</keyword>
<evidence type="ECO:0000313" key="2">
    <source>
        <dbReference type="EMBL" id="BET26064.1"/>
    </source>
</evidence>
<evidence type="ECO:0000256" key="1">
    <source>
        <dbReference type="SAM" id="Phobius"/>
    </source>
</evidence>
<dbReference type="RefSeq" id="WP_130556433.1">
    <property type="nucleotide sequence ID" value="NZ_AP028947.1"/>
</dbReference>
<sequence>MKALRSYPGVLILMLIAAAMLVHGLVDYINYEAASPSILAAIGCLFSAVALVAVYEFKSFKANRRLVRAKSQTL</sequence>
<dbReference type="AlphaFoldDB" id="A0AA86J2X0"/>
<keyword evidence="3" id="KW-1185">Reference proteome</keyword>
<evidence type="ECO:0000313" key="3">
    <source>
        <dbReference type="Proteomes" id="UP001329151"/>
    </source>
</evidence>